<keyword evidence="2" id="KW-1185">Reference proteome</keyword>
<proteinExistence type="predicted"/>
<dbReference type="EMBL" id="JAMZEB010000004">
    <property type="protein sequence ID" value="MCP2365823.1"/>
    <property type="molecule type" value="Genomic_DNA"/>
</dbReference>
<organism evidence="1 2">
    <name type="scientific">Nonomuraea thailandensis</name>
    <dbReference type="NCBI Taxonomy" id="1188745"/>
    <lineage>
        <taxon>Bacteria</taxon>
        <taxon>Bacillati</taxon>
        <taxon>Actinomycetota</taxon>
        <taxon>Actinomycetes</taxon>
        <taxon>Streptosporangiales</taxon>
        <taxon>Streptosporangiaceae</taxon>
        <taxon>Nonomuraea</taxon>
    </lineage>
</organism>
<dbReference type="RefSeq" id="WP_253760379.1">
    <property type="nucleotide sequence ID" value="NZ_BAABKA010000019.1"/>
</dbReference>
<dbReference type="Proteomes" id="UP001139648">
    <property type="component" value="Unassembled WGS sequence"/>
</dbReference>
<accession>A0A9X2H3B3</accession>
<comment type="caution">
    <text evidence="1">The sequence shown here is derived from an EMBL/GenBank/DDBJ whole genome shotgun (WGS) entry which is preliminary data.</text>
</comment>
<gene>
    <name evidence="1" type="ORF">HD597_012927</name>
</gene>
<name>A0A9X2H3B3_9ACTN</name>
<evidence type="ECO:0000313" key="1">
    <source>
        <dbReference type="EMBL" id="MCP2365823.1"/>
    </source>
</evidence>
<evidence type="ECO:0000313" key="2">
    <source>
        <dbReference type="Proteomes" id="UP001139648"/>
    </source>
</evidence>
<reference evidence="1" key="1">
    <citation type="submission" date="2022-06" db="EMBL/GenBank/DDBJ databases">
        <title>Sequencing the genomes of 1000 actinobacteria strains.</title>
        <authorList>
            <person name="Klenk H.-P."/>
        </authorList>
    </citation>
    <scope>NUCLEOTIDE SEQUENCE</scope>
    <source>
        <strain evidence="1">DSM 46694</strain>
    </source>
</reference>
<sequence length="88" mass="9614">MDTFDVVITARSNLELKPAEFDSQVATIKPVMAWDSATSAWRTRLSGSRAEYVGYVINTLFEAARLYGTAVTVQWVPASQTPEAVAST</sequence>
<protein>
    <submittedName>
        <fullName evidence="1">Uncharacterized protein</fullName>
    </submittedName>
</protein>
<dbReference type="AlphaFoldDB" id="A0A9X2H3B3"/>